<protein>
    <submittedName>
        <fullName evidence="1">Uncharacterized protein</fullName>
    </submittedName>
</protein>
<accession>A0A6G0TLJ8</accession>
<reference evidence="1 2" key="1">
    <citation type="submission" date="2019-08" db="EMBL/GenBank/DDBJ databases">
        <title>The genome of the soybean aphid Biotype 1, its phylome, world population structure and adaptation to the North American continent.</title>
        <authorList>
            <person name="Giordano R."/>
            <person name="Donthu R.K."/>
            <person name="Hernandez A.G."/>
            <person name="Wright C.L."/>
            <person name="Zimin A.V."/>
        </authorList>
    </citation>
    <scope>NUCLEOTIDE SEQUENCE [LARGE SCALE GENOMIC DNA]</scope>
    <source>
        <tissue evidence="1">Whole aphids</tissue>
    </source>
</reference>
<proteinExistence type="predicted"/>
<dbReference type="AlphaFoldDB" id="A0A6G0TLJ8"/>
<dbReference type="OrthoDB" id="6611515at2759"/>
<keyword evidence="2" id="KW-1185">Reference proteome</keyword>
<gene>
    <name evidence="1" type="ORF">AGLY_009001</name>
</gene>
<name>A0A6G0TLJ8_APHGL</name>
<dbReference type="EMBL" id="VYZN01000031">
    <property type="protein sequence ID" value="KAE9533922.1"/>
    <property type="molecule type" value="Genomic_DNA"/>
</dbReference>
<dbReference type="Proteomes" id="UP000475862">
    <property type="component" value="Unassembled WGS sequence"/>
</dbReference>
<organism evidence="1 2">
    <name type="scientific">Aphis glycines</name>
    <name type="common">Soybean aphid</name>
    <dbReference type="NCBI Taxonomy" id="307491"/>
    <lineage>
        <taxon>Eukaryota</taxon>
        <taxon>Metazoa</taxon>
        <taxon>Ecdysozoa</taxon>
        <taxon>Arthropoda</taxon>
        <taxon>Hexapoda</taxon>
        <taxon>Insecta</taxon>
        <taxon>Pterygota</taxon>
        <taxon>Neoptera</taxon>
        <taxon>Paraneoptera</taxon>
        <taxon>Hemiptera</taxon>
        <taxon>Sternorrhyncha</taxon>
        <taxon>Aphidomorpha</taxon>
        <taxon>Aphidoidea</taxon>
        <taxon>Aphididae</taxon>
        <taxon>Aphidini</taxon>
        <taxon>Aphis</taxon>
        <taxon>Aphis</taxon>
    </lineage>
</organism>
<comment type="caution">
    <text evidence="1">The sequence shown here is derived from an EMBL/GenBank/DDBJ whole genome shotgun (WGS) entry which is preliminary data.</text>
</comment>
<evidence type="ECO:0000313" key="1">
    <source>
        <dbReference type="EMBL" id="KAE9533922.1"/>
    </source>
</evidence>
<evidence type="ECO:0000313" key="2">
    <source>
        <dbReference type="Proteomes" id="UP000475862"/>
    </source>
</evidence>
<sequence length="538" mass="61527">MLSYCTLNLWYDFTNVPCKLQASIYHCSSSTFRYQSYNYHVPIADLVRCVIGSRDSALHDVVSVFNSVDIIFGHGCTAITYILTCNRIAGFADFIMSEPLSSFERFLQQYPNANFNSVVKLKKLTRAEIVKYTGKKQKKQRRYKPAKKFRKDKNITVQKEVTSVHPNVVIPSVITTEQTVEKKGMESIETVQKEVTSVHPNVVIPSEITTEQTVENKEMESKETVQKEEKTSVQPYVLIPTRLIKQEIENDSYMDNETQSMNNMSNLPNDFFPNVVIKQEAEDDGYENNYNVEQDNDNMFDPSNVFIPNIFDPEMQNDNMENYMPITAQENMFGLSNNFTPNFIYEQELTGIHMGNFIPQGNLFDPSNNIIPNMINGQAYQNSDNVGINIPQTNQNMSSRPDGFRPLIIKEENRNYDFVDEYVAQDDMYDPSNNLIPKTIDGQGIKNNNFVDEYIAQDNMYDSSNNLIPKTISRQGIQNNDNVGINIPKKNENTPSSSNGNVPKITIKQEILDDGNIEINTDVLKPSADQEYEDETPW</sequence>